<dbReference type="RefSeq" id="WP_171153326.1">
    <property type="nucleotide sequence ID" value="NZ_CP053189.1"/>
</dbReference>
<dbReference type="Pfam" id="PF01625">
    <property type="entry name" value="PMSR"/>
    <property type="match status" value="1"/>
</dbReference>
<dbReference type="Gene3D" id="3.30.1060.10">
    <property type="entry name" value="Peptide methionine sulphoxide reductase MsrA"/>
    <property type="match status" value="1"/>
</dbReference>
<protein>
    <recommendedName>
        <fullName evidence="5">Peptide methionine sulfoxide reductase MsrA</fullName>
        <shortName evidence="5">Protein-methionine-S-oxide reductase</shortName>
        <ecNumber evidence="5">1.8.4.11</ecNumber>
    </recommendedName>
    <alternativeName>
        <fullName evidence="5">Peptide-methionine (S)-S-oxide reductase</fullName>
        <shortName evidence="5">Peptide Met(O) reductase</shortName>
    </alternativeName>
</protein>
<comment type="catalytic activity">
    <reaction evidence="4 5">
        <text>[thioredoxin]-disulfide + L-methionine + H2O = L-methionine (S)-S-oxide + [thioredoxin]-dithiol</text>
        <dbReference type="Rhea" id="RHEA:19993"/>
        <dbReference type="Rhea" id="RHEA-COMP:10698"/>
        <dbReference type="Rhea" id="RHEA-COMP:10700"/>
        <dbReference type="ChEBI" id="CHEBI:15377"/>
        <dbReference type="ChEBI" id="CHEBI:29950"/>
        <dbReference type="ChEBI" id="CHEBI:50058"/>
        <dbReference type="ChEBI" id="CHEBI:57844"/>
        <dbReference type="ChEBI" id="CHEBI:58772"/>
        <dbReference type="EC" id="1.8.4.11"/>
    </reaction>
</comment>
<evidence type="ECO:0000256" key="1">
    <source>
        <dbReference type="ARBA" id="ARBA00005591"/>
    </source>
</evidence>
<feature type="active site" evidence="5">
    <location>
        <position position="54"/>
    </location>
</feature>
<evidence type="ECO:0000256" key="2">
    <source>
        <dbReference type="ARBA" id="ARBA00023002"/>
    </source>
</evidence>
<dbReference type="PANTHER" id="PTHR42799:SF2">
    <property type="entry name" value="MITOCHONDRIAL PEPTIDE METHIONINE SULFOXIDE REDUCTASE"/>
    <property type="match status" value="1"/>
</dbReference>
<keyword evidence="2 5" id="KW-0560">Oxidoreductase</keyword>
<reference evidence="7 8" key="1">
    <citation type="submission" date="2020-05" db="EMBL/GenBank/DDBJ databases">
        <authorList>
            <person name="Li K."/>
        </authorList>
    </citation>
    <scope>NUCLEOTIDE SEQUENCE [LARGE SCALE GENOMIC DNA]</scope>
    <source>
        <strain evidence="8">jing01</strain>
    </source>
</reference>
<name>A0A6M4PI93_9ACTN</name>
<dbReference type="HAMAP" id="MF_01401">
    <property type="entry name" value="MsrA"/>
    <property type="match status" value="1"/>
</dbReference>
<dbReference type="EMBL" id="CP053189">
    <property type="protein sequence ID" value="QJS10279.1"/>
    <property type="molecule type" value="Genomic_DNA"/>
</dbReference>
<comment type="function">
    <text evidence="5">Has an important function as a repair enzyme for proteins that have been inactivated by oxidation. Catalyzes the reversible oxidation-reduction of methionine sulfoxide in proteins to methionine.</text>
</comment>
<dbReference type="InterPro" id="IPR002569">
    <property type="entry name" value="Met_Sox_Rdtase_MsrA_dom"/>
</dbReference>
<dbReference type="Proteomes" id="UP000502641">
    <property type="component" value="Chromosome"/>
</dbReference>
<dbReference type="NCBIfam" id="TIGR00401">
    <property type="entry name" value="msrA"/>
    <property type="match status" value="1"/>
</dbReference>
<evidence type="ECO:0000256" key="3">
    <source>
        <dbReference type="ARBA" id="ARBA00047806"/>
    </source>
</evidence>
<dbReference type="PANTHER" id="PTHR42799">
    <property type="entry name" value="MITOCHONDRIAL PEPTIDE METHIONINE SULFOXIDE REDUCTASE"/>
    <property type="match status" value="1"/>
</dbReference>
<evidence type="ECO:0000313" key="7">
    <source>
        <dbReference type="EMBL" id="QJS10279.1"/>
    </source>
</evidence>
<gene>
    <name evidence="5 7" type="primary">msrA</name>
    <name evidence="7" type="ORF">HKX69_12735</name>
</gene>
<evidence type="ECO:0000256" key="5">
    <source>
        <dbReference type="HAMAP-Rule" id="MF_01401"/>
    </source>
</evidence>
<dbReference type="SUPFAM" id="SSF55068">
    <property type="entry name" value="Peptide methionine sulfoxide reductase"/>
    <property type="match status" value="1"/>
</dbReference>
<dbReference type="EC" id="1.8.4.11" evidence="5"/>
<dbReference type="GO" id="GO:0008113">
    <property type="term" value="F:peptide-methionine (S)-S-oxide reductase activity"/>
    <property type="evidence" value="ECO:0007669"/>
    <property type="project" value="UniProtKB-UniRule"/>
</dbReference>
<comment type="similarity">
    <text evidence="1 5">Belongs to the MsrA Met sulfoxide reductase family.</text>
</comment>
<dbReference type="InterPro" id="IPR036509">
    <property type="entry name" value="Met_Sox_Rdtase_MsrA_sf"/>
</dbReference>
<organism evidence="7 8">
    <name type="scientific">Streptomyces argyrophylli</name>
    <dbReference type="NCBI Taxonomy" id="2726118"/>
    <lineage>
        <taxon>Bacteria</taxon>
        <taxon>Bacillati</taxon>
        <taxon>Actinomycetota</taxon>
        <taxon>Actinomycetes</taxon>
        <taxon>Kitasatosporales</taxon>
        <taxon>Streptomycetaceae</taxon>
        <taxon>Streptomyces</taxon>
    </lineage>
</organism>
<feature type="domain" description="Peptide methionine sulphoxide reductase MsrA" evidence="6">
    <location>
        <begin position="49"/>
        <end position="203"/>
    </location>
</feature>
<proteinExistence type="inferred from homology"/>
<dbReference type="GO" id="GO:0005737">
    <property type="term" value="C:cytoplasm"/>
    <property type="evidence" value="ECO:0007669"/>
    <property type="project" value="TreeGrafter"/>
</dbReference>
<comment type="catalytic activity">
    <reaction evidence="3 5">
        <text>L-methionyl-[protein] + [thioredoxin]-disulfide + H2O = L-methionyl-(S)-S-oxide-[protein] + [thioredoxin]-dithiol</text>
        <dbReference type="Rhea" id="RHEA:14217"/>
        <dbReference type="Rhea" id="RHEA-COMP:10698"/>
        <dbReference type="Rhea" id="RHEA-COMP:10700"/>
        <dbReference type="Rhea" id="RHEA-COMP:12313"/>
        <dbReference type="Rhea" id="RHEA-COMP:12315"/>
        <dbReference type="ChEBI" id="CHEBI:15377"/>
        <dbReference type="ChEBI" id="CHEBI:16044"/>
        <dbReference type="ChEBI" id="CHEBI:29950"/>
        <dbReference type="ChEBI" id="CHEBI:44120"/>
        <dbReference type="ChEBI" id="CHEBI:50058"/>
        <dbReference type="EC" id="1.8.4.11"/>
    </reaction>
</comment>
<dbReference type="GO" id="GO:0034599">
    <property type="term" value="P:cellular response to oxidative stress"/>
    <property type="evidence" value="ECO:0007669"/>
    <property type="project" value="TreeGrafter"/>
</dbReference>
<accession>A0A6M4PI93</accession>
<dbReference type="FunFam" id="3.30.1060.10:FF:000001">
    <property type="entry name" value="Peptide methionine sulfoxide reductase MsrA"/>
    <property type="match status" value="1"/>
</dbReference>
<evidence type="ECO:0000313" key="8">
    <source>
        <dbReference type="Proteomes" id="UP000502641"/>
    </source>
</evidence>
<sequence>MLFGRTPRLPTPEQALKGRLALPYTVPDRHTVLGTPLLGPYPQGLEVADFALGCFWGAERKFWQLPAGVHTTLVGYQGGYTEYPTYEEVCSGLTGHTEAVRVVYDPRQISYERLLKTFWESHDPTQGFRQGNDVGTQYRSAIHTHTPEQAATAQASREAYQKVLTSSGYGTITTEILPAQGRAFYPAEGYHQQYLDKNPAGYCGLGGTGVKLSDPFETNWGASCPTGIAPAPEVTEK</sequence>
<keyword evidence="8" id="KW-1185">Reference proteome</keyword>
<evidence type="ECO:0000259" key="6">
    <source>
        <dbReference type="Pfam" id="PF01625"/>
    </source>
</evidence>
<evidence type="ECO:0000256" key="4">
    <source>
        <dbReference type="ARBA" id="ARBA00048782"/>
    </source>
</evidence>
<dbReference type="AlphaFoldDB" id="A0A6M4PI93"/>
<dbReference type="InterPro" id="IPR050162">
    <property type="entry name" value="MsrA_MetSO_reductase"/>
</dbReference>
<dbReference type="KEGG" id="sarg:HKX69_12735"/>